<dbReference type="SUPFAM" id="SSF52402">
    <property type="entry name" value="Adenine nucleotide alpha hydrolases-like"/>
    <property type="match status" value="1"/>
</dbReference>
<proteinExistence type="predicted"/>
<comment type="caution">
    <text evidence="2">The sequence shown here is derived from an EMBL/GenBank/DDBJ whole genome shotgun (WGS) entry which is preliminary data.</text>
</comment>
<gene>
    <name evidence="2" type="ORF">ACFO8L_36490</name>
</gene>
<reference evidence="3" key="1">
    <citation type="journal article" date="2019" name="Int. J. Syst. Evol. Microbiol.">
        <title>The Global Catalogue of Microorganisms (GCM) 10K type strain sequencing project: providing services to taxonomists for standard genome sequencing and annotation.</title>
        <authorList>
            <consortium name="The Broad Institute Genomics Platform"/>
            <consortium name="The Broad Institute Genome Sequencing Center for Infectious Disease"/>
            <person name="Wu L."/>
            <person name="Ma J."/>
        </authorList>
    </citation>
    <scope>NUCLEOTIDE SEQUENCE [LARGE SCALE GENOMIC DNA]</scope>
    <source>
        <strain evidence="3">CCUG 49560</strain>
    </source>
</reference>
<dbReference type="EMBL" id="JBHSFN010000035">
    <property type="protein sequence ID" value="MFC4591640.1"/>
    <property type="molecule type" value="Genomic_DNA"/>
</dbReference>
<dbReference type="Proteomes" id="UP001595891">
    <property type="component" value="Unassembled WGS sequence"/>
</dbReference>
<accession>A0ABV9ESE1</accession>
<evidence type="ECO:0000313" key="3">
    <source>
        <dbReference type="Proteomes" id="UP001595891"/>
    </source>
</evidence>
<name>A0ABV9ESE1_9ACTN</name>
<dbReference type="Gene3D" id="3.40.50.620">
    <property type="entry name" value="HUPs"/>
    <property type="match status" value="1"/>
</dbReference>
<dbReference type="InterPro" id="IPR014729">
    <property type="entry name" value="Rossmann-like_a/b/a_fold"/>
</dbReference>
<organism evidence="2 3">
    <name type="scientific">Sphaerisporangium corydalis</name>
    <dbReference type="NCBI Taxonomy" id="1441875"/>
    <lineage>
        <taxon>Bacteria</taxon>
        <taxon>Bacillati</taxon>
        <taxon>Actinomycetota</taxon>
        <taxon>Actinomycetes</taxon>
        <taxon>Streptosporangiales</taxon>
        <taxon>Streptosporangiaceae</taxon>
        <taxon>Sphaerisporangium</taxon>
    </lineage>
</organism>
<keyword evidence="3" id="KW-1185">Reference proteome</keyword>
<evidence type="ECO:0000313" key="2">
    <source>
        <dbReference type="EMBL" id="MFC4591640.1"/>
    </source>
</evidence>
<sequence>MSISYRARPYVCGAIGKWDARVVERLLAASPRDLDEVHRSPSAVLWSSGEPESWSDGSRSGYLWWPAAGGLPQPRSWQESSERRLAAGLVLDPDGVVLHTDALGLNELDVRRVGDALYFSVRQDPLVELDGSPLHVDWPAWASLLMMTTPIGDQTLFSEIKHLEPATAWRAAGGRLERLGFEPSWLAAEPDRPPSPEEMVELVAAAIPRRAGPVAIGLSGGWDSRLLASLVSRRPESRLTAWTTSTDDGLDLDITCASAVAETLGLPHHLVTPGPESWLEEHGEVRLRTQYQTLHHGWAMPYARAVHGLRGPLIDGCLGDALLRSRGDHAEVPLAASHEQARKISWDVMTGHAPRHEQIWAPGVVDVLADLSLSAFHQVMRPVEGHHAMPVLARLVSHRGVFASAAWLLGPEAEVWLPFVHPDVIAGSLRVPLAERKDHAYYLAMLAHGAGEVAALPSTNDPGAKPEAGPRRTTSPAALASLAGDIAGSEEVRALLGPRLLAALGDPELRARQARWTGPLYVLQWASMLARWQARYRSRLAWEPLT</sequence>
<evidence type="ECO:0000259" key="1">
    <source>
        <dbReference type="Pfam" id="PF00733"/>
    </source>
</evidence>
<dbReference type="RefSeq" id="WP_262847042.1">
    <property type="nucleotide sequence ID" value="NZ_JANZYP010000056.1"/>
</dbReference>
<dbReference type="Pfam" id="PF00733">
    <property type="entry name" value="Asn_synthase"/>
    <property type="match status" value="1"/>
</dbReference>
<feature type="domain" description="Asparagine synthetase" evidence="1">
    <location>
        <begin position="209"/>
        <end position="280"/>
    </location>
</feature>
<protein>
    <submittedName>
        <fullName evidence="2">Asparagine synthase-related protein</fullName>
    </submittedName>
</protein>
<dbReference type="InterPro" id="IPR001962">
    <property type="entry name" value="Asn_synthase"/>
</dbReference>